<feature type="region of interest" description="Disordered" evidence="1">
    <location>
        <begin position="1"/>
        <end position="31"/>
    </location>
</feature>
<keyword evidence="3" id="KW-1185">Reference proteome</keyword>
<organism evidence="2 3">
    <name type="scientific">Bifidobacterium criceti</name>
    <dbReference type="NCBI Taxonomy" id="1960969"/>
    <lineage>
        <taxon>Bacteria</taxon>
        <taxon>Bacillati</taxon>
        <taxon>Actinomycetota</taxon>
        <taxon>Actinomycetes</taxon>
        <taxon>Bifidobacteriales</taxon>
        <taxon>Bifidobacteriaceae</taxon>
        <taxon>Bifidobacterium</taxon>
    </lineage>
</organism>
<dbReference type="EMBL" id="MVOH01000002">
    <property type="protein sequence ID" value="PAU68911.1"/>
    <property type="molecule type" value="Genomic_DNA"/>
</dbReference>
<name>A0A2A2EIR9_9BIFI</name>
<dbReference type="Proteomes" id="UP000218399">
    <property type="component" value="Unassembled WGS sequence"/>
</dbReference>
<evidence type="ECO:0000256" key="1">
    <source>
        <dbReference type="SAM" id="MobiDB-lite"/>
    </source>
</evidence>
<protein>
    <submittedName>
        <fullName evidence="2">Uncharacterized protein</fullName>
    </submittedName>
</protein>
<comment type="caution">
    <text evidence="2">The sequence shown here is derived from an EMBL/GenBank/DDBJ whole genome shotgun (WGS) entry which is preliminary data.</text>
</comment>
<evidence type="ECO:0000313" key="3">
    <source>
        <dbReference type="Proteomes" id="UP000218399"/>
    </source>
</evidence>
<sequence>MQGSAHRTNGSTGYDGRYTGGVNGSNGSNGDYQYDDDNYLYEWDENGTYRYDPDKNAWVRTDAKGVDVDSYSTQGVSNLSSVASGTGVAATGAAAAGIAGRAGAMSSAMAGSTMGAAGMGGSLGSVGAAGGVGSFYANNPVTATITPASSIRGAQGLAAGLQNNAAATNAATGANGRANPAMMGGTGAGGAGGDKKKKQLLGYVAPVIEDDEEFSPTPIGNMAGHRRTAEDA</sequence>
<evidence type="ECO:0000313" key="2">
    <source>
        <dbReference type="EMBL" id="PAU68911.1"/>
    </source>
</evidence>
<accession>A0A2A2EIR9</accession>
<feature type="compositionally biased region" description="Polar residues" evidence="1">
    <location>
        <begin position="1"/>
        <end position="12"/>
    </location>
</feature>
<dbReference type="AlphaFoldDB" id="A0A2A2EIR9"/>
<proteinExistence type="predicted"/>
<gene>
    <name evidence="2" type="ORF">B1526_0104</name>
</gene>
<reference evidence="2 3" key="1">
    <citation type="journal article" date="2017" name="ISME J.">
        <title>Unveiling bifidobacterial biogeography across the mammalian branch of the tree of life.</title>
        <authorList>
            <person name="Milani C."/>
            <person name="Mangifesta M."/>
            <person name="Mancabelli L."/>
            <person name="Lugli G.A."/>
            <person name="James K."/>
            <person name="Duranti S."/>
            <person name="Turroni F."/>
            <person name="Ferrario C."/>
            <person name="Ossiprandi M.C."/>
            <person name="van Sinderen D."/>
            <person name="Ventura M."/>
        </authorList>
    </citation>
    <scope>NUCLEOTIDE SEQUENCE [LARGE SCALE GENOMIC DNA]</scope>
    <source>
        <strain evidence="3">Ham19E</strain>
    </source>
</reference>
<feature type="region of interest" description="Disordered" evidence="1">
    <location>
        <begin position="212"/>
        <end position="232"/>
    </location>
</feature>